<feature type="non-terminal residue" evidence="2">
    <location>
        <position position="1"/>
    </location>
</feature>
<feature type="compositionally biased region" description="Basic and acidic residues" evidence="1">
    <location>
        <begin position="141"/>
        <end position="159"/>
    </location>
</feature>
<feature type="region of interest" description="Disordered" evidence="1">
    <location>
        <begin position="20"/>
        <end position="221"/>
    </location>
</feature>
<protein>
    <submittedName>
        <fullName evidence="2">Uncharacterized protein</fullName>
    </submittedName>
</protein>
<gene>
    <name evidence="2" type="ORF">AVDCRST_MAG67-4036</name>
</gene>
<feature type="compositionally biased region" description="Basic and acidic residues" evidence="1">
    <location>
        <begin position="114"/>
        <end position="126"/>
    </location>
</feature>
<dbReference type="AlphaFoldDB" id="A0A6J4TT60"/>
<sequence length="221" mass="23882">DVDRDAEGCSAAATACRLRAARRRRAAPAQRPRGARDRPARAQPPVGPVGFGAVADRDGQDAPVGDDAVLDRQRARDVARRTASRAGRAGPGFCPRHPRGDGVAGDARGGAARRQPEDDRPRDRRVLAAPDPPRRAGRRLPVRDLRRRFVVELGADRGAPRRPRVRPRALGPDPDRPGPRGARARAAGLDRVRHVAPAPDRQRRRRAGDRDLVHGRSGGAV</sequence>
<feature type="compositionally biased region" description="Basic and acidic residues" evidence="1">
    <location>
        <begin position="69"/>
        <end position="80"/>
    </location>
</feature>
<evidence type="ECO:0000313" key="2">
    <source>
        <dbReference type="EMBL" id="CAA9529825.1"/>
    </source>
</evidence>
<organism evidence="2">
    <name type="scientific">uncultured Solirubrobacteraceae bacterium</name>
    <dbReference type="NCBI Taxonomy" id="1162706"/>
    <lineage>
        <taxon>Bacteria</taxon>
        <taxon>Bacillati</taxon>
        <taxon>Actinomycetota</taxon>
        <taxon>Thermoleophilia</taxon>
        <taxon>Solirubrobacterales</taxon>
        <taxon>Solirubrobacteraceae</taxon>
        <taxon>environmental samples</taxon>
    </lineage>
</organism>
<feature type="compositionally biased region" description="Low complexity" evidence="1">
    <location>
        <begin position="104"/>
        <end position="113"/>
    </location>
</feature>
<evidence type="ECO:0000256" key="1">
    <source>
        <dbReference type="SAM" id="MobiDB-lite"/>
    </source>
</evidence>
<dbReference type="EMBL" id="CADCVQ010000164">
    <property type="protein sequence ID" value="CAA9529825.1"/>
    <property type="molecule type" value="Genomic_DNA"/>
</dbReference>
<name>A0A6J4TT60_9ACTN</name>
<proteinExistence type="predicted"/>
<reference evidence="2" key="1">
    <citation type="submission" date="2020-02" db="EMBL/GenBank/DDBJ databases">
        <authorList>
            <person name="Meier V. D."/>
        </authorList>
    </citation>
    <scope>NUCLEOTIDE SEQUENCE</scope>
    <source>
        <strain evidence="2">AVDCRST_MAG67</strain>
    </source>
</reference>
<feature type="non-terminal residue" evidence="2">
    <location>
        <position position="221"/>
    </location>
</feature>
<accession>A0A6J4TT60</accession>